<reference evidence="1 2" key="2">
    <citation type="journal article" date="2013" name="Plant Cell Physiol.">
        <title>Rice Annotation Project Database (RAP-DB): an integrative and interactive database for rice genomics.</title>
        <authorList>
            <person name="Sakai H."/>
            <person name="Lee S.S."/>
            <person name="Tanaka T."/>
            <person name="Numa H."/>
            <person name="Kim J."/>
            <person name="Kawahara Y."/>
            <person name="Wakimoto H."/>
            <person name="Yang C.C."/>
            <person name="Iwamoto M."/>
            <person name="Abe T."/>
            <person name="Yamada Y."/>
            <person name="Muto A."/>
            <person name="Inokuchi H."/>
            <person name="Ikemura T."/>
            <person name="Matsumoto T."/>
            <person name="Sasaki T."/>
            <person name="Itoh T."/>
        </authorList>
    </citation>
    <scope>NUCLEOTIDE SEQUENCE [LARGE SCALE GENOMIC DNA]</scope>
    <source>
        <strain evidence="2">cv. Nipponbare</strain>
    </source>
</reference>
<dbReference type="Proteomes" id="UP000059680">
    <property type="component" value="Chromosome 2"/>
</dbReference>
<feature type="non-terminal residue" evidence="1">
    <location>
        <position position="1"/>
    </location>
</feature>
<dbReference type="InParanoid" id="A0A0P0VNB0"/>
<protein>
    <submittedName>
        <fullName evidence="1">Os02g0696650 protein</fullName>
    </submittedName>
</protein>
<dbReference type="AlphaFoldDB" id="A0A0P0VNB0"/>
<reference evidence="1 2" key="3">
    <citation type="journal article" date="2013" name="Rice">
        <title>Improvement of the Oryza sativa Nipponbare reference genome using next generation sequence and optical map data.</title>
        <authorList>
            <person name="Kawahara Y."/>
            <person name="de la Bastide M."/>
            <person name="Hamilton J.P."/>
            <person name="Kanamori H."/>
            <person name="McCombie W.R."/>
            <person name="Ouyang S."/>
            <person name="Schwartz D.C."/>
            <person name="Tanaka T."/>
            <person name="Wu J."/>
            <person name="Zhou S."/>
            <person name="Childs K.L."/>
            <person name="Davidson R.M."/>
            <person name="Lin H."/>
            <person name="Quesada-Ocampo L."/>
            <person name="Vaillancourt B."/>
            <person name="Sakai H."/>
            <person name="Lee S.S."/>
            <person name="Kim J."/>
            <person name="Numa H."/>
            <person name="Itoh T."/>
            <person name="Buell C.R."/>
            <person name="Matsumoto T."/>
        </authorList>
    </citation>
    <scope>NUCLEOTIDE SEQUENCE [LARGE SCALE GENOMIC DNA]</scope>
    <source>
        <strain evidence="2">cv. Nipponbare</strain>
    </source>
</reference>
<gene>
    <name evidence="1" type="ordered locus">Os02g0696650</name>
    <name evidence="1" type="ORF">OSNPB_020696650</name>
</gene>
<dbReference type="PaxDb" id="39947-A0A0P0VNB0"/>
<sequence length="88" mass="9331">PPLYSPDLHTPACFAPVPCPKLADHLRLKQARVVVGGRGALAAPSAGTISSPGAVSPCWIRSRASTFFILVEPSHLGIYRCCLYTVSI</sequence>
<name>A0A0P0VNB0_ORYSJ</name>
<organism evidence="1 2">
    <name type="scientific">Oryza sativa subsp. japonica</name>
    <name type="common">Rice</name>
    <dbReference type="NCBI Taxonomy" id="39947"/>
    <lineage>
        <taxon>Eukaryota</taxon>
        <taxon>Viridiplantae</taxon>
        <taxon>Streptophyta</taxon>
        <taxon>Embryophyta</taxon>
        <taxon>Tracheophyta</taxon>
        <taxon>Spermatophyta</taxon>
        <taxon>Magnoliopsida</taxon>
        <taxon>Liliopsida</taxon>
        <taxon>Poales</taxon>
        <taxon>Poaceae</taxon>
        <taxon>BOP clade</taxon>
        <taxon>Oryzoideae</taxon>
        <taxon>Oryzeae</taxon>
        <taxon>Oryzinae</taxon>
        <taxon>Oryza</taxon>
        <taxon>Oryza sativa</taxon>
    </lineage>
</organism>
<keyword evidence="2" id="KW-1185">Reference proteome</keyword>
<dbReference type="EMBL" id="AP014958">
    <property type="protein sequence ID" value="BAS80420.1"/>
    <property type="molecule type" value="Genomic_DNA"/>
</dbReference>
<evidence type="ECO:0000313" key="2">
    <source>
        <dbReference type="Proteomes" id="UP000059680"/>
    </source>
</evidence>
<evidence type="ECO:0000313" key="1">
    <source>
        <dbReference type="EMBL" id="BAS80420.1"/>
    </source>
</evidence>
<accession>A0A0P0VNB0</accession>
<dbReference type="Gramene" id="Os02t0696650-00">
    <property type="protein sequence ID" value="Os02t0696650-00"/>
    <property type="gene ID" value="Os02g0696650"/>
</dbReference>
<reference evidence="2" key="1">
    <citation type="journal article" date="2005" name="Nature">
        <title>The map-based sequence of the rice genome.</title>
        <authorList>
            <consortium name="International rice genome sequencing project (IRGSP)"/>
            <person name="Matsumoto T."/>
            <person name="Wu J."/>
            <person name="Kanamori H."/>
            <person name="Katayose Y."/>
            <person name="Fujisawa M."/>
            <person name="Namiki N."/>
            <person name="Mizuno H."/>
            <person name="Yamamoto K."/>
            <person name="Antonio B.A."/>
            <person name="Baba T."/>
            <person name="Sakata K."/>
            <person name="Nagamura Y."/>
            <person name="Aoki H."/>
            <person name="Arikawa K."/>
            <person name="Arita K."/>
            <person name="Bito T."/>
            <person name="Chiden Y."/>
            <person name="Fujitsuka N."/>
            <person name="Fukunaka R."/>
            <person name="Hamada M."/>
            <person name="Harada C."/>
            <person name="Hayashi A."/>
            <person name="Hijishita S."/>
            <person name="Honda M."/>
            <person name="Hosokawa S."/>
            <person name="Ichikawa Y."/>
            <person name="Idonuma A."/>
            <person name="Iijima M."/>
            <person name="Ikeda M."/>
            <person name="Ikeno M."/>
            <person name="Ito K."/>
            <person name="Ito S."/>
            <person name="Ito T."/>
            <person name="Ito Y."/>
            <person name="Ito Y."/>
            <person name="Iwabuchi A."/>
            <person name="Kamiya K."/>
            <person name="Karasawa W."/>
            <person name="Kurita K."/>
            <person name="Katagiri S."/>
            <person name="Kikuta A."/>
            <person name="Kobayashi H."/>
            <person name="Kobayashi N."/>
            <person name="Machita K."/>
            <person name="Maehara T."/>
            <person name="Masukawa M."/>
            <person name="Mizubayashi T."/>
            <person name="Mukai Y."/>
            <person name="Nagasaki H."/>
            <person name="Nagata Y."/>
            <person name="Naito S."/>
            <person name="Nakashima M."/>
            <person name="Nakama Y."/>
            <person name="Nakamichi Y."/>
            <person name="Nakamura M."/>
            <person name="Meguro A."/>
            <person name="Negishi M."/>
            <person name="Ohta I."/>
            <person name="Ohta T."/>
            <person name="Okamoto M."/>
            <person name="Ono N."/>
            <person name="Saji S."/>
            <person name="Sakaguchi M."/>
            <person name="Sakai K."/>
            <person name="Shibata M."/>
            <person name="Shimokawa T."/>
            <person name="Song J."/>
            <person name="Takazaki Y."/>
            <person name="Terasawa K."/>
            <person name="Tsugane M."/>
            <person name="Tsuji K."/>
            <person name="Ueda S."/>
            <person name="Waki K."/>
            <person name="Yamagata H."/>
            <person name="Yamamoto M."/>
            <person name="Yamamoto S."/>
            <person name="Yamane H."/>
            <person name="Yoshiki S."/>
            <person name="Yoshihara R."/>
            <person name="Yukawa K."/>
            <person name="Zhong H."/>
            <person name="Yano M."/>
            <person name="Yuan Q."/>
            <person name="Ouyang S."/>
            <person name="Liu J."/>
            <person name="Jones K.M."/>
            <person name="Gansberger K."/>
            <person name="Moffat K."/>
            <person name="Hill J."/>
            <person name="Bera J."/>
            <person name="Fadrosh D."/>
            <person name="Jin S."/>
            <person name="Johri S."/>
            <person name="Kim M."/>
            <person name="Overton L."/>
            <person name="Reardon M."/>
            <person name="Tsitrin T."/>
            <person name="Vuong H."/>
            <person name="Weaver B."/>
            <person name="Ciecko A."/>
            <person name="Tallon L."/>
            <person name="Jackson J."/>
            <person name="Pai G."/>
            <person name="Aken S.V."/>
            <person name="Utterback T."/>
            <person name="Reidmuller S."/>
            <person name="Feldblyum T."/>
            <person name="Hsiao J."/>
            <person name="Zismann V."/>
            <person name="Iobst S."/>
            <person name="de Vazeille A.R."/>
            <person name="Buell C.R."/>
            <person name="Ying K."/>
            <person name="Li Y."/>
            <person name="Lu T."/>
            <person name="Huang Y."/>
            <person name="Zhao Q."/>
            <person name="Feng Q."/>
            <person name="Zhang L."/>
            <person name="Zhu J."/>
            <person name="Weng Q."/>
            <person name="Mu J."/>
            <person name="Lu Y."/>
            <person name="Fan D."/>
            <person name="Liu Y."/>
            <person name="Guan J."/>
            <person name="Zhang Y."/>
            <person name="Yu S."/>
            <person name="Liu X."/>
            <person name="Zhang Y."/>
            <person name="Hong G."/>
            <person name="Han B."/>
            <person name="Choisne N."/>
            <person name="Demange N."/>
            <person name="Orjeda G."/>
            <person name="Samain S."/>
            <person name="Cattolico L."/>
            <person name="Pelletier E."/>
            <person name="Couloux A."/>
            <person name="Segurens B."/>
            <person name="Wincker P."/>
            <person name="D'Hont A."/>
            <person name="Scarpelli C."/>
            <person name="Weissenbach J."/>
            <person name="Salanoubat M."/>
            <person name="Quetier F."/>
            <person name="Yu Y."/>
            <person name="Kim H.R."/>
            <person name="Rambo T."/>
            <person name="Currie J."/>
            <person name="Collura K."/>
            <person name="Luo M."/>
            <person name="Yang T."/>
            <person name="Ammiraju J.S.S."/>
            <person name="Engler F."/>
            <person name="Soderlund C."/>
            <person name="Wing R.A."/>
            <person name="Palmer L.E."/>
            <person name="de la Bastide M."/>
            <person name="Spiegel L."/>
            <person name="Nascimento L."/>
            <person name="Zutavern T."/>
            <person name="O'Shaughnessy A."/>
            <person name="Dike S."/>
            <person name="Dedhia N."/>
            <person name="Preston R."/>
            <person name="Balija V."/>
            <person name="McCombie W.R."/>
            <person name="Chow T."/>
            <person name="Chen H."/>
            <person name="Chung M."/>
            <person name="Chen C."/>
            <person name="Shaw J."/>
            <person name="Wu H."/>
            <person name="Hsiao K."/>
            <person name="Chao Y."/>
            <person name="Chu M."/>
            <person name="Cheng C."/>
            <person name="Hour A."/>
            <person name="Lee P."/>
            <person name="Lin S."/>
            <person name="Lin Y."/>
            <person name="Liou J."/>
            <person name="Liu S."/>
            <person name="Hsing Y."/>
            <person name="Raghuvanshi S."/>
            <person name="Mohanty A."/>
            <person name="Bharti A.K."/>
            <person name="Gaur A."/>
            <person name="Gupta V."/>
            <person name="Kumar D."/>
            <person name="Ravi V."/>
            <person name="Vij S."/>
            <person name="Kapur A."/>
            <person name="Khurana P."/>
            <person name="Khurana P."/>
            <person name="Khurana J.P."/>
            <person name="Tyagi A.K."/>
            <person name="Gaikwad K."/>
            <person name="Singh A."/>
            <person name="Dalal V."/>
            <person name="Srivastava S."/>
            <person name="Dixit A."/>
            <person name="Pal A.K."/>
            <person name="Ghazi I.A."/>
            <person name="Yadav M."/>
            <person name="Pandit A."/>
            <person name="Bhargava A."/>
            <person name="Sureshbabu K."/>
            <person name="Batra K."/>
            <person name="Sharma T.R."/>
            <person name="Mohapatra T."/>
            <person name="Singh N.K."/>
            <person name="Messing J."/>
            <person name="Nelson A.B."/>
            <person name="Fuks G."/>
            <person name="Kavchok S."/>
            <person name="Keizer G."/>
            <person name="Linton E."/>
            <person name="Llaca V."/>
            <person name="Song R."/>
            <person name="Tanyolac B."/>
            <person name="Young S."/>
            <person name="Ho-Il K."/>
            <person name="Hahn J.H."/>
            <person name="Sangsakoo G."/>
            <person name="Vanavichit A."/>
            <person name="de Mattos Luiz.A.T."/>
            <person name="Zimmer P.D."/>
            <person name="Malone G."/>
            <person name="Dellagostin O."/>
            <person name="de Oliveira A.C."/>
            <person name="Bevan M."/>
            <person name="Bancroft I."/>
            <person name="Minx P."/>
            <person name="Cordum H."/>
            <person name="Wilson R."/>
            <person name="Cheng Z."/>
            <person name="Jin W."/>
            <person name="Jiang J."/>
            <person name="Leong S.A."/>
            <person name="Iwama H."/>
            <person name="Gojobori T."/>
            <person name="Itoh T."/>
            <person name="Niimura Y."/>
            <person name="Fujii Y."/>
            <person name="Habara T."/>
            <person name="Sakai H."/>
            <person name="Sato Y."/>
            <person name="Wilson G."/>
            <person name="Kumar K."/>
            <person name="McCouch S."/>
            <person name="Juretic N."/>
            <person name="Hoen D."/>
            <person name="Wright S."/>
            <person name="Bruskiewich R."/>
            <person name="Bureau T."/>
            <person name="Miyao A."/>
            <person name="Hirochika H."/>
            <person name="Nishikawa T."/>
            <person name="Kadowaki K."/>
            <person name="Sugiura M."/>
            <person name="Burr B."/>
            <person name="Sasaki T."/>
        </authorList>
    </citation>
    <scope>NUCLEOTIDE SEQUENCE [LARGE SCALE GENOMIC DNA]</scope>
    <source>
        <strain evidence="2">cv. Nipponbare</strain>
    </source>
</reference>
<proteinExistence type="predicted"/>